<dbReference type="AlphaFoldDB" id="A0A1H7XFT7"/>
<protein>
    <submittedName>
        <fullName evidence="1">Uncharacterized protein</fullName>
    </submittedName>
</protein>
<name>A0A1H7XFT7_OLID1</name>
<proteinExistence type="predicted"/>
<organism evidence="1 2">
    <name type="scientific">Olivibacter domesticus</name>
    <name type="common">Pseudosphingobacterium domesticum</name>
    <dbReference type="NCBI Taxonomy" id="407022"/>
    <lineage>
        <taxon>Bacteria</taxon>
        <taxon>Pseudomonadati</taxon>
        <taxon>Bacteroidota</taxon>
        <taxon>Sphingobacteriia</taxon>
        <taxon>Sphingobacteriales</taxon>
        <taxon>Sphingobacteriaceae</taxon>
        <taxon>Olivibacter</taxon>
    </lineage>
</organism>
<evidence type="ECO:0000313" key="1">
    <source>
        <dbReference type="EMBL" id="SEM32591.1"/>
    </source>
</evidence>
<dbReference type="Proteomes" id="UP000199421">
    <property type="component" value="Unassembled WGS sequence"/>
</dbReference>
<dbReference type="EMBL" id="FOAF01000010">
    <property type="protein sequence ID" value="SEM32591.1"/>
    <property type="molecule type" value="Genomic_DNA"/>
</dbReference>
<sequence>MVMLNPGGKTKVSREKLEKLGFNFKYYTHIYETLKGIRYFYCYDYGYLPINDREILLIIQNK</sequence>
<keyword evidence="2" id="KW-1185">Reference proteome</keyword>
<dbReference type="STRING" id="407022.SAMN05661044_04878"/>
<gene>
    <name evidence="1" type="ORF">SAMN05661044_04878</name>
</gene>
<evidence type="ECO:0000313" key="2">
    <source>
        <dbReference type="Proteomes" id="UP000199421"/>
    </source>
</evidence>
<accession>A0A1H7XFT7</accession>
<reference evidence="2" key="1">
    <citation type="submission" date="2016-10" db="EMBL/GenBank/DDBJ databases">
        <authorList>
            <person name="Varghese N."/>
            <person name="Submissions S."/>
        </authorList>
    </citation>
    <scope>NUCLEOTIDE SEQUENCE [LARGE SCALE GENOMIC DNA]</scope>
    <source>
        <strain evidence="2">DSM 18733</strain>
    </source>
</reference>